<feature type="compositionally biased region" description="Low complexity" evidence="12">
    <location>
        <begin position="28"/>
        <end position="47"/>
    </location>
</feature>
<dbReference type="PANTHER" id="PTHR12189">
    <property type="entry name" value="MRNA GUANINE-7- METHYLTRANSFERASE"/>
    <property type="match status" value="1"/>
</dbReference>
<keyword evidence="7" id="KW-0506">mRNA capping</keyword>
<keyword evidence="3" id="KW-0489">Methyltransferase</keyword>
<keyword evidence="7" id="KW-0507">mRNA processing</keyword>
<evidence type="ECO:0000256" key="3">
    <source>
        <dbReference type="ARBA" id="ARBA00022603"/>
    </source>
</evidence>
<dbReference type="CDD" id="cd02440">
    <property type="entry name" value="AdoMet_MTases"/>
    <property type="match status" value="1"/>
</dbReference>
<dbReference type="EC" id="2.1.1.56" evidence="2"/>
<evidence type="ECO:0000256" key="9">
    <source>
        <dbReference type="ARBA" id="ARBA00033387"/>
    </source>
</evidence>
<evidence type="ECO:0000256" key="10">
    <source>
        <dbReference type="ARBA" id="ARBA00044712"/>
    </source>
</evidence>
<dbReference type="PANTHER" id="PTHR12189:SF2">
    <property type="entry name" value="MRNA CAP GUANINE-N7 METHYLTRANSFERASE"/>
    <property type="match status" value="1"/>
</dbReference>
<dbReference type="PROSITE" id="PS51562">
    <property type="entry name" value="RNA_CAP0_MT"/>
    <property type="match status" value="1"/>
</dbReference>
<keyword evidence="5" id="KW-0949">S-adenosyl-L-methionine</keyword>
<dbReference type="GO" id="GO:0004482">
    <property type="term" value="F:mRNA 5'-cap (guanine-N7-)-methyltransferase activity"/>
    <property type="evidence" value="ECO:0007669"/>
    <property type="project" value="UniProtKB-EC"/>
</dbReference>
<dbReference type="Proteomes" id="UP000305067">
    <property type="component" value="Unassembled WGS sequence"/>
</dbReference>
<dbReference type="InterPro" id="IPR004971">
    <property type="entry name" value="mRNA_G-N7_MeTrfase_dom"/>
</dbReference>
<comment type="function">
    <text evidence="1">Responsible for methylating the 5'-cap structure of mRNAs.</text>
</comment>
<keyword evidence="6" id="KW-0694">RNA-binding</keyword>
<dbReference type="EMBL" id="ML178815">
    <property type="protein sequence ID" value="TFL06057.1"/>
    <property type="molecule type" value="Genomic_DNA"/>
</dbReference>
<evidence type="ECO:0000256" key="4">
    <source>
        <dbReference type="ARBA" id="ARBA00022679"/>
    </source>
</evidence>
<protein>
    <recommendedName>
        <fullName evidence="11">mRNA cap guanine-N(7) methyltransferase</fullName>
        <ecNumber evidence="2">2.1.1.56</ecNumber>
    </recommendedName>
    <alternativeName>
        <fullName evidence="8">mRNA (guanine-N(7))-methyltransferase</fullName>
    </alternativeName>
    <alternativeName>
        <fullName evidence="9">mRNA cap methyltransferase</fullName>
    </alternativeName>
</protein>
<dbReference type="SUPFAM" id="SSF53335">
    <property type="entry name" value="S-adenosyl-L-methionine-dependent methyltransferases"/>
    <property type="match status" value="1"/>
</dbReference>
<feature type="region of interest" description="Disordered" evidence="12">
    <location>
        <begin position="1"/>
        <end position="156"/>
    </location>
</feature>
<name>A0A5C3QXI7_9AGAR</name>
<dbReference type="InterPro" id="IPR029063">
    <property type="entry name" value="SAM-dependent_MTases_sf"/>
</dbReference>
<dbReference type="InterPro" id="IPR039753">
    <property type="entry name" value="RG7MT1"/>
</dbReference>
<comment type="catalytic activity">
    <reaction evidence="10">
        <text>a 5'-end (5'-triphosphoguanosine)-ribonucleoside in mRNA + S-adenosyl-L-methionine = a 5'-end (N(7)-methyl 5'-triphosphoguanosine)-ribonucleoside in mRNA + S-adenosyl-L-homocysteine</text>
        <dbReference type="Rhea" id="RHEA:67008"/>
        <dbReference type="Rhea" id="RHEA-COMP:17166"/>
        <dbReference type="Rhea" id="RHEA-COMP:17167"/>
        <dbReference type="ChEBI" id="CHEBI:57856"/>
        <dbReference type="ChEBI" id="CHEBI:59789"/>
        <dbReference type="ChEBI" id="CHEBI:156461"/>
        <dbReference type="ChEBI" id="CHEBI:167617"/>
        <dbReference type="EC" id="2.1.1.56"/>
    </reaction>
</comment>
<evidence type="ECO:0000256" key="2">
    <source>
        <dbReference type="ARBA" id="ARBA00011926"/>
    </source>
</evidence>
<evidence type="ECO:0000256" key="8">
    <source>
        <dbReference type="ARBA" id="ARBA00032772"/>
    </source>
</evidence>
<gene>
    <name evidence="14" type="ORF">BDV98DRAFT_647320</name>
</gene>
<evidence type="ECO:0000256" key="6">
    <source>
        <dbReference type="ARBA" id="ARBA00022884"/>
    </source>
</evidence>
<dbReference type="AlphaFoldDB" id="A0A5C3QXI7"/>
<dbReference type="Gene3D" id="3.40.50.150">
    <property type="entry name" value="Vaccinia Virus protein VP39"/>
    <property type="match status" value="1"/>
</dbReference>
<accession>A0A5C3QXI7</accession>
<evidence type="ECO:0000313" key="14">
    <source>
        <dbReference type="EMBL" id="TFL06057.1"/>
    </source>
</evidence>
<feature type="compositionally biased region" description="Polar residues" evidence="12">
    <location>
        <begin position="119"/>
        <end position="130"/>
    </location>
</feature>
<dbReference type="Pfam" id="PF03291">
    <property type="entry name" value="mRNA_G-N7_MeTrfase"/>
    <property type="match status" value="1"/>
</dbReference>
<evidence type="ECO:0000256" key="5">
    <source>
        <dbReference type="ARBA" id="ARBA00022691"/>
    </source>
</evidence>
<evidence type="ECO:0000256" key="11">
    <source>
        <dbReference type="ARBA" id="ARBA00049739"/>
    </source>
</evidence>
<keyword evidence="15" id="KW-1185">Reference proteome</keyword>
<evidence type="ECO:0000313" key="15">
    <source>
        <dbReference type="Proteomes" id="UP000305067"/>
    </source>
</evidence>
<dbReference type="OrthoDB" id="10248867at2759"/>
<evidence type="ECO:0000256" key="7">
    <source>
        <dbReference type="ARBA" id="ARBA00023042"/>
    </source>
</evidence>
<keyword evidence="4" id="KW-0808">Transferase</keyword>
<dbReference type="GO" id="GO:0005634">
    <property type="term" value="C:nucleus"/>
    <property type="evidence" value="ECO:0007669"/>
    <property type="project" value="TreeGrafter"/>
</dbReference>
<organism evidence="14 15">
    <name type="scientific">Pterulicium gracile</name>
    <dbReference type="NCBI Taxonomy" id="1884261"/>
    <lineage>
        <taxon>Eukaryota</taxon>
        <taxon>Fungi</taxon>
        <taxon>Dikarya</taxon>
        <taxon>Basidiomycota</taxon>
        <taxon>Agaricomycotina</taxon>
        <taxon>Agaricomycetes</taxon>
        <taxon>Agaricomycetidae</taxon>
        <taxon>Agaricales</taxon>
        <taxon>Pleurotineae</taxon>
        <taxon>Pterulaceae</taxon>
        <taxon>Pterulicium</taxon>
    </lineage>
</organism>
<dbReference type="GO" id="GO:0003723">
    <property type="term" value="F:RNA binding"/>
    <property type="evidence" value="ECO:0007669"/>
    <property type="project" value="UniProtKB-KW"/>
</dbReference>
<feature type="compositionally biased region" description="Polar residues" evidence="12">
    <location>
        <begin position="63"/>
        <end position="76"/>
    </location>
</feature>
<evidence type="ECO:0000256" key="1">
    <source>
        <dbReference type="ARBA" id="ARBA00003378"/>
    </source>
</evidence>
<reference evidence="14 15" key="1">
    <citation type="journal article" date="2019" name="Nat. Ecol. Evol.">
        <title>Megaphylogeny resolves global patterns of mushroom evolution.</title>
        <authorList>
            <person name="Varga T."/>
            <person name="Krizsan K."/>
            <person name="Foldi C."/>
            <person name="Dima B."/>
            <person name="Sanchez-Garcia M."/>
            <person name="Sanchez-Ramirez S."/>
            <person name="Szollosi G.J."/>
            <person name="Szarkandi J.G."/>
            <person name="Papp V."/>
            <person name="Albert L."/>
            <person name="Andreopoulos W."/>
            <person name="Angelini C."/>
            <person name="Antonin V."/>
            <person name="Barry K.W."/>
            <person name="Bougher N.L."/>
            <person name="Buchanan P."/>
            <person name="Buyck B."/>
            <person name="Bense V."/>
            <person name="Catcheside P."/>
            <person name="Chovatia M."/>
            <person name="Cooper J."/>
            <person name="Damon W."/>
            <person name="Desjardin D."/>
            <person name="Finy P."/>
            <person name="Geml J."/>
            <person name="Haridas S."/>
            <person name="Hughes K."/>
            <person name="Justo A."/>
            <person name="Karasinski D."/>
            <person name="Kautmanova I."/>
            <person name="Kiss B."/>
            <person name="Kocsube S."/>
            <person name="Kotiranta H."/>
            <person name="LaButti K.M."/>
            <person name="Lechner B.E."/>
            <person name="Liimatainen K."/>
            <person name="Lipzen A."/>
            <person name="Lukacs Z."/>
            <person name="Mihaltcheva S."/>
            <person name="Morgado L.N."/>
            <person name="Niskanen T."/>
            <person name="Noordeloos M.E."/>
            <person name="Ohm R.A."/>
            <person name="Ortiz-Santana B."/>
            <person name="Ovrebo C."/>
            <person name="Racz N."/>
            <person name="Riley R."/>
            <person name="Savchenko A."/>
            <person name="Shiryaev A."/>
            <person name="Soop K."/>
            <person name="Spirin V."/>
            <person name="Szebenyi C."/>
            <person name="Tomsovsky M."/>
            <person name="Tulloss R.E."/>
            <person name="Uehling J."/>
            <person name="Grigoriev I.V."/>
            <person name="Vagvolgyi C."/>
            <person name="Papp T."/>
            <person name="Martin F.M."/>
            <person name="Miettinen O."/>
            <person name="Hibbett D.S."/>
            <person name="Nagy L.G."/>
        </authorList>
    </citation>
    <scope>NUCLEOTIDE SEQUENCE [LARGE SCALE GENOMIC DNA]</scope>
    <source>
        <strain evidence="14 15">CBS 309.79</strain>
    </source>
</reference>
<proteinExistence type="predicted"/>
<dbReference type="STRING" id="1884261.A0A5C3QXI7"/>
<feature type="compositionally biased region" description="Low complexity" evidence="12">
    <location>
        <begin position="107"/>
        <end position="118"/>
    </location>
</feature>
<evidence type="ECO:0000256" key="12">
    <source>
        <dbReference type="SAM" id="MobiDB-lite"/>
    </source>
</evidence>
<sequence length="511" mass="57143">MPPAFDPVRDAVRNSPVTPSADVASYNPYESHSTTSSPTTPVMLSPSLGRRSTHISALLNDDSPPNNQQQSATSLSRLLHPSQGPTRPQSGMNAHESIDLTFDDSEAPTPVATSPTPAQSRQTASHSRQNPVPPPTKTSRTPYNPRKRLTAPGSVLKPMTPEEMQMYKSYVGVGAARLRKRKREPSLEVEELDDRPSKRPKDVQAVISHYNARPDVGVAQRQNSPIYGLKSFNNWVKSVLITRFAHPALKQGIRSGYYSGKVLDMGCGKGGDFTKWGKARIRELVAVDIAGVSVEQAQARWNQGRRNSREATFGVLDCYVDSLAKAIPTAVLSMPFDVVSMQFCMHYAFETETKARCMLDNVSRWLRPGGVFLGTIPNAEQLVNNLNALPEDAEETSFGNTVYKIRFENQRIGKGAYGHKYWFYLTDAVDDVPEYLVFWDNFVQLASEYGLEPVYHAEFHQVFSQHQDEQEFKQLLERMKVVDADGTSSMDEDQWDAANIYVAFAFEKRSR</sequence>
<feature type="region of interest" description="Disordered" evidence="12">
    <location>
        <begin position="179"/>
        <end position="201"/>
    </location>
</feature>
<feature type="compositionally biased region" description="Polar residues" evidence="12">
    <location>
        <begin position="83"/>
        <end position="92"/>
    </location>
</feature>
<feature type="domain" description="MRNA cap 0 methyltransferase" evidence="13">
    <location>
        <begin position="224"/>
        <end position="509"/>
    </location>
</feature>
<evidence type="ECO:0000259" key="13">
    <source>
        <dbReference type="PROSITE" id="PS51562"/>
    </source>
</evidence>